<feature type="region of interest" description="Disordered" evidence="1">
    <location>
        <begin position="100"/>
        <end position="120"/>
    </location>
</feature>
<name>A0AAV2F6A9_9ROSI</name>
<dbReference type="AlphaFoldDB" id="A0AAV2F6A9"/>
<accession>A0AAV2F6A9</accession>
<gene>
    <name evidence="2" type="ORF">LTRI10_LOCUS34105</name>
</gene>
<feature type="compositionally biased region" description="Basic and acidic residues" evidence="1">
    <location>
        <begin position="111"/>
        <end position="120"/>
    </location>
</feature>
<evidence type="ECO:0000313" key="3">
    <source>
        <dbReference type="Proteomes" id="UP001497516"/>
    </source>
</evidence>
<evidence type="ECO:0000313" key="2">
    <source>
        <dbReference type="EMBL" id="CAL1393532.1"/>
    </source>
</evidence>
<evidence type="ECO:0000256" key="1">
    <source>
        <dbReference type="SAM" id="MobiDB-lite"/>
    </source>
</evidence>
<organism evidence="2 3">
    <name type="scientific">Linum trigynum</name>
    <dbReference type="NCBI Taxonomy" id="586398"/>
    <lineage>
        <taxon>Eukaryota</taxon>
        <taxon>Viridiplantae</taxon>
        <taxon>Streptophyta</taxon>
        <taxon>Embryophyta</taxon>
        <taxon>Tracheophyta</taxon>
        <taxon>Spermatophyta</taxon>
        <taxon>Magnoliopsida</taxon>
        <taxon>eudicotyledons</taxon>
        <taxon>Gunneridae</taxon>
        <taxon>Pentapetalae</taxon>
        <taxon>rosids</taxon>
        <taxon>fabids</taxon>
        <taxon>Malpighiales</taxon>
        <taxon>Linaceae</taxon>
        <taxon>Linum</taxon>
    </lineage>
</organism>
<sequence>MRNGKKPRKTSPRNSPQVSGAIVWCSGDGDNPRELLCQGARAIFENNIKPKGRVITRPRVNMSKFPGISSELRDNSQRIATNAPPKGTCRPLRVRIRKLLSNHPSPPRIPSHHEPPPPFK</sequence>
<dbReference type="EMBL" id="OZ034819">
    <property type="protein sequence ID" value="CAL1393532.1"/>
    <property type="molecule type" value="Genomic_DNA"/>
</dbReference>
<protein>
    <submittedName>
        <fullName evidence="2">Uncharacterized protein</fullName>
    </submittedName>
</protein>
<reference evidence="2 3" key="1">
    <citation type="submission" date="2024-04" db="EMBL/GenBank/DDBJ databases">
        <authorList>
            <person name="Fracassetti M."/>
        </authorList>
    </citation>
    <scope>NUCLEOTIDE SEQUENCE [LARGE SCALE GENOMIC DNA]</scope>
</reference>
<keyword evidence="3" id="KW-1185">Reference proteome</keyword>
<proteinExistence type="predicted"/>
<dbReference type="Proteomes" id="UP001497516">
    <property type="component" value="Chromosome 6"/>
</dbReference>